<dbReference type="InterPro" id="IPR008972">
    <property type="entry name" value="Cupredoxin"/>
</dbReference>
<feature type="chain" id="PRO_5042268161" description="WW domain-containing protein" evidence="7">
    <location>
        <begin position="17"/>
        <end position="597"/>
    </location>
</feature>
<dbReference type="InterPro" id="IPR011707">
    <property type="entry name" value="Cu-oxidase-like_N"/>
</dbReference>
<dbReference type="FunFam" id="2.60.40.420:FF:000021">
    <property type="entry name" value="Extracellular dihydrogeodin oxidase/laccase"/>
    <property type="match status" value="1"/>
</dbReference>
<dbReference type="FunFam" id="2.60.40.420:FF:000038">
    <property type="entry name" value="Extracellular dihydrogeodin oxidase/laccase"/>
    <property type="match status" value="1"/>
</dbReference>
<dbReference type="SUPFAM" id="SSF49503">
    <property type="entry name" value="Cupredoxins"/>
    <property type="match status" value="3"/>
</dbReference>
<dbReference type="PANTHER" id="PTHR11709">
    <property type="entry name" value="MULTI-COPPER OXIDASE"/>
    <property type="match status" value="1"/>
</dbReference>
<evidence type="ECO:0000256" key="3">
    <source>
        <dbReference type="ARBA" id="ARBA00022737"/>
    </source>
</evidence>
<dbReference type="AlphaFoldDB" id="A0AAD4GN25"/>
<dbReference type="InterPro" id="IPR001202">
    <property type="entry name" value="WW_dom"/>
</dbReference>
<keyword evidence="4" id="KW-0560">Oxidoreductase</keyword>
<reference evidence="9" key="1">
    <citation type="journal article" date="2019" name="Beilstein J. Org. Chem.">
        <title>Nanangenines: drimane sesquiterpenoids as the dominant metabolite cohort of a novel Australian fungus, Aspergillus nanangensis.</title>
        <authorList>
            <person name="Lacey H.J."/>
            <person name="Gilchrist C.L.M."/>
            <person name="Crombie A."/>
            <person name="Kalaitzis J.A."/>
            <person name="Vuong D."/>
            <person name="Rutledge P.J."/>
            <person name="Turner P."/>
            <person name="Pitt J.I."/>
            <person name="Lacey E."/>
            <person name="Chooi Y.H."/>
            <person name="Piggott A.M."/>
        </authorList>
    </citation>
    <scope>NUCLEOTIDE SEQUENCE</scope>
    <source>
        <strain evidence="9">MST-FP2251</strain>
    </source>
</reference>
<evidence type="ECO:0000313" key="10">
    <source>
        <dbReference type="Proteomes" id="UP001194746"/>
    </source>
</evidence>
<reference evidence="9" key="2">
    <citation type="submission" date="2020-02" db="EMBL/GenBank/DDBJ databases">
        <authorList>
            <person name="Gilchrist C.L.M."/>
            <person name="Chooi Y.-H."/>
        </authorList>
    </citation>
    <scope>NUCLEOTIDE SEQUENCE</scope>
    <source>
        <strain evidence="9">MST-FP2251</strain>
    </source>
</reference>
<dbReference type="Proteomes" id="UP001194746">
    <property type="component" value="Unassembled WGS sequence"/>
</dbReference>
<evidence type="ECO:0000256" key="1">
    <source>
        <dbReference type="ARBA" id="ARBA00010609"/>
    </source>
</evidence>
<evidence type="ECO:0000256" key="2">
    <source>
        <dbReference type="ARBA" id="ARBA00022723"/>
    </source>
</evidence>
<keyword evidence="6" id="KW-0325">Glycoprotein</keyword>
<dbReference type="GO" id="GO:0016491">
    <property type="term" value="F:oxidoreductase activity"/>
    <property type="evidence" value="ECO:0007669"/>
    <property type="project" value="UniProtKB-KW"/>
</dbReference>
<dbReference type="Pfam" id="PF07731">
    <property type="entry name" value="Cu-oxidase_2"/>
    <property type="match status" value="1"/>
</dbReference>
<dbReference type="InterPro" id="IPR045087">
    <property type="entry name" value="Cu-oxidase_fam"/>
</dbReference>
<comment type="caution">
    <text evidence="9">The sequence shown here is derived from an EMBL/GenBank/DDBJ whole genome shotgun (WGS) entry which is preliminary data.</text>
</comment>
<protein>
    <recommendedName>
        <fullName evidence="8">WW domain-containing protein</fullName>
    </recommendedName>
</protein>
<evidence type="ECO:0000259" key="8">
    <source>
        <dbReference type="PROSITE" id="PS50020"/>
    </source>
</evidence>
<dbReference type="InterPro" id="IPR011706">
    <property type="entry name" value="Cu-oxidase_C"/>
</dbReference>
<comment type="similarity">
    <text evidence="1">Belongs to the multicopper oxidase family.</text>
</comment>
<dbReference type="EMBL" id="VCAU01000152">
    <property type="protein sequence ID" value="KAF9883709.1"/>
    <property type="molecule type" value="Genomic_DNA"/>
</dbReference>
<dbReference type="InterPro" id="IPR001117">
    <property type="entry name" value="Cu-oxidase_2nd"/>
</dbReference>
<sequence length="597" mass="66703">MLLRFLLLTYALCVSAVFFSPKSSRGNHHPREYLPQKATNLRRNATATTVASSPTGTPCTGNSAEDRSQWCDYDIDTDWSSVVPDTGVTREYWLQLDEIAVAPDGYLRTAIAINGYIPGPTLFADWGDWVVIHVTNNLHEAKNGTSIHWHGIWQRGSNDHDGVVSITQCASAPGTTQTYRWRAMQYGSSWYHSHIGLQAWEGVYGGIIINGPATANYDDDAGMMILSDWTHRTADSLFHEAQTCGPPLPDNGLINGTNIYATRSGNETNVDGSRLKVKVEPGKSTRIRLLNAALDSHFKFSIDNHRMTVIAMDFVPVKPFDTYAIDIAMGQRYDLVITADQAAVADSFWIRAVPLSVCSENARQHNIRGILHYNTKPSLPSTQPYFYLDDECNDIPASQLIPHVPKTVLPPDWQNTTSAVTRPNSDGFFRWYLNSTTMEVFWDNPTLLQLQNGSTSSHFPPSSAVISLPDAHRWVYLDIETRMPIPHPIHLHGHDFFILAQGHGAWDGVAKTHNPPRRDTAMLPANGHLVVAFETDNPGAWLMHCHIGWHTTEGFALQFLERVEEISGVDYGGLREMCEAWVAYDERFDIDQEDSGV</sequence>
<keyword evidence="2" id="KW-0479">Metal-binding</keyword>
<dbReference type="PANTHER" id="PTHR11709:SF502">
    <property type="entry name" value="MULTICOPPER OXIDASE"/>
    <property type="match status" value="1"/>
</dbReference>
<dbReference type="Gene3D" id="2.60.40.420">
    <property type="entry name" value="Cupredoxins - blue copper proteins"/>
    <property type="match status" value="3"/>
</dbReference>
<evidence type="ECO:0000313" key="9">
    <source>
        <dbReference type="EMBL" id="KAF9883709.1"/>
    </source>
</evidence>
<organism evidence="9 10">
    <name type="scientific">Aspergillus nanangensis</name>
    <dbReference type="NCBI Taxonomy" id="2582783"/>
    <lineage>
        <taxon>Eukaryota</taxon>
        <taxon>Fungi</taxon>
        <taxon>Dikarya</taxon>
        <taxon>Ascomycota</taxon>
        <taxon>Pezizomycotina</taxon>
        <taxon>Eurotiomycetes</taxon>
        <taxon>Eurotiomycetidae</taxon>
        <taxon>Eurotiales</taxon>
        <taxon>Aspergillaceae</taxon>
        <taxon>Aspergillus</taxon>
        <taxon>Aspergillus subgen. Circumdati</taxon>
    </lineage>
</organism>
<evidence type="ECO:0000256" key="7">
    <source>
        <dbReference type="SAM" id="SignalP"/>
    </source>
</evidence>
<keyword evidence="5" id="KW-0186">Copper</keyword>
<evidence type="ECO:0000256" key="5">
    <source>
        <dbReference type="ARBA" id="ARBA00023008"/>
    </source>
</evidence>
<dbReference type="Pfam" id="PF07732">
    <property type="entry name" value="Cu-oxidase_3"/>
    <property type="match status" value="1"/>
</dbReference>
<proteinExistence type="inferred from homology"/>
<dbReference type="CDD" id="cd13901">
    <property type="entry name" value="CuRO_3_MaLCC_like"/>
    <property type="match status" value="1"/>
</dbReference>
<dbReference type="GO" id="GO:0005507">
    <property type="term" value="F:copper ion binding"/>
    <property type="evidence" value="ECO:0007669"/>
    <property type="project" value="InterPro"/>
</dbReference>
<accession>A0AAD4GN25</accession>
<gene>
    <name evidence="9" type="ORF">FE257_003047</name>
</gene>
<evidence type="ECO:0000256" key="6">
    <source>
        <dbReference type="ARBA" id="ARBA00023180"/>
    </source>
</evidence>
<evidence type="ECO:0000256" key="4">
    <source>
        <dbReference type="ARBA" id="ARBA00023002"/>
    </source>
</evidence>
<feature type="domain" description="WW" evidence="8">
    <location>
        <begin position="407"/>
        <end position="447"/>
    </location>
</feature>
<keyword evidence="3" id="KW-0677">Repeat</keyword>
<dbReference type="PROSITE" id="PS50020">
    <property type="entry name" value="WW_DOMAIN_2"/>
    <property type="match status" value="1"/>
</dbReference>
<keyword evidence="10" id="KW-1185">Reference proteome</keyword>
<dbReference type="Pfam" id="PF00394">
    <property type="entry name" value="Cu-oxidase"/>
    <property type="match status" value="1"/>
</dbReference>
<name>A0AAD4GN25_ASPNN</name>
<keyword evidence="7" id="KW-0732">Signal</keyword>
<dbReference type="CDD" id="cd13880">
    <property type="entry name" value="CuRO_2_MaLCC_like"/>
    <property type="match status" value="1"/>
</dbReference>
<feature type="signal peptide" evidence="7">
    <location>
        <begin position="1"/>
        <end position="16"/>
    </location>
</feature>